<dbReference type="EMBL" id="CP016172">
    <property type="protein sequence ID" value="ANN76620.1"/>
    <property type="molecule type" value="Genomic_DNA"/>
</dbReference>
<keyword evidence="1" id="KW-1133">Transmembrane helix</keyword>
<dbReference type="AlphaFoldDB" id="A0A193G9V8"/>
<proteinExistence type="predicted"/>
<name>A0A193G9V8_9BORD</name>
<sequence length="187" mass="19494">MKPFALRAAIVALALATASVSSPAFAGRGYYHGGYHHGGYRGSSSGWWVGGALALGAAGAIIALNSRPAYYGPSVVYTTPYYAAPVYGAPVYAAPPVVYAPPPAPVYVAPPAQYTAPSPSAGNLIAYPARGQTQAQQTRDRSECQGWAMNQSGFDPAHVTEYTTNVMVDSYNRAMAACMTGRGYSVS</sequence>
<keyword evidence="1" id="KW-0472">Membrane</keyword>
<protein>
    <recommendedName>
        <fullName evidence="5">Lipoprotein</fullName>
    </recommendedName>
</protein>
<evidence type="ECO:0008006" key="5">
    <source>
        <dbReference type="Google" id="ProtNLM"/>
    </source>
</evidence>
<dbReference type="RefSeq" id="WP_066654770.1">
    <property type="nucleotide sequence ID" value="NZ_CBCSCL010000016.1"/>
</dbReference>
<accession>A0A193G9V8</accession>
<evidence type="ECO:0000313" key="4">
    <source>
        <dbReference type="Proteomes" id="UP000091926"/>
    </source>
</evidence>
<keyword evidence="2" id="KW-0732">Signal</keyword>
<evidence type="ECO:0000256" key="1">
    <source>
        <dbReference type="SAM" id="Phobius"/>
    </source>
</evidence>
<organism evidence="3 4">
    <name type="scientific">Bordetella flabilis</name>
    <dbReference type="NCBI Taxonomy" id="463014"/>
    <lineage>
        <taxon>Bacteria</taxon>
        <taxon>Pseudomonadati</taxon>
        <taxon>Pseudomonadota</taxon>
        <taxon>Betaproteobacteria</taxon>
        <taxon>Burkholderiales</taxon>
        <taxon>Alcaligenaceae</taxon>
        <taxon>Bordetella</taxon>
    </lineage>
</organism>
<keyword evidence="4" id="KW-1185">Reference proteome</keyword>
<dbReference type="KEGG" id="bfz:BAU07_05345"/>
<feature type="signal peptide" evidence="2">
    <location>
        <begin position="1"/>
        <end position="26"/>
    </location>
</feature>
<dbReference type="Proteomes" id="UP000091926">
    <property type="component" value="Chromosome"/>
</dbReference>
<reference evidence="3 4" key="1">
    <citation type="submission" date="2016-06" db="EMBL/GenBank/DDBJ databases">
        <title>Complete genome sequences of Bordetella bronchialis and Bordetella flabilis.</title>
        <authorList>
            <person name="LiPuma J.J."/>
            <person name="Spilker T."/>
        </authorList>
    </citation>
    <scope>NUCLEOTIDE SEQUENCE [LARGE SCALE GENOMIC DNA]</scope>
    <source>
        <strain evidence="3 4">AU10664</strain>
    </source>
</reference>
<evidence type="ECO:0000313" key="3">
    <source>
        <dbReference type="EMBL" id="ANN76620.1"/>
    </source>
</evidence>
<evidence type="ECO:0000256" key="2">
    <source>
        <dbReference type="SAM" id="SignalP"/>
    </source>
</evidence>
<dbReference type="OrthoDB" id="196716at2"/>
<feature type="transmembrane region" description="Helical" evidence="1">
    <location>
        <begin position="45"/>
        <end position="64"/>
    </location>
</feature>
<feature type="chain" id="PRO_5008258771" description="Lipoprotein" evidence="2">
    <location>
        <begin position="27"/>
        <end position="187"/>
    </location>
</feature>
<dbReference type="STRING" id="463014.BAU07_05345"/>
<gene>
    <name evidence="3" type="ORF">BAU07_05345</name>
</gene>
<keyword evidence="1" id="KW-0812">Transmembrane</keyword>